<dbReference type="PANTHER" id="PTHR42760:SF122">
    <property type="entry name" value="NAD(P)-BINDING PROTEIN"/>
    <property type="match status" value="1"/>
</dbReference>
<dbReference type="PRINTS" id="PR00081">
    <property type="entry name" value="GDHRDH"/>
</dbReference>
<dbReference type="InterPro" id="IPR002347">
    <property type="entry name" value="SDR_fam"/>
</dbReference>
<comment type="similarity">
    <text evidence="1">Belongs to the short-chain dehydrogenases/reductases (SDR) family.</text>
</comment>
<sequence length="255" mass="26026">MKTELSHEVVVITGGASGIGLETAHICAREGAAIGIVDINPEHVKTAVEALTANGASAAGAVADVTDARQMQEAVAKFNDELGSVTGLVNNAGIAGFGATHQADEDEWERVMAVNVTGTYLASQAVLPGMIEKSHGAIVNFGSVAGLAGIPNMAAYCAAKGAVVALTRQMAADYSKSGIRVNAVCPGTVASTDMGAQLLGSDNSPEIQARRLAKYPIGRFGEPHEIGEVVAFLLGRRSSFVCGALFSVDGGMIAI</sequence>
<accession>A0A455R1Y1</accession>
<dbReference type="Gene3D" id="3.40.50.720">
    <property type="entry name" value="NAD(P)-binding Rossmann-like Domain"/>
    <property type="match status" value="1"/>
</dbReference>
<dbReference type="PANTHER" id="PTHR42760">
    <property type="entry name" value="SHORT-CHAIN DEHYDROGENASES/REDUCTASES FAMILY MEMBER"/>
    <property type="match status" value="1"/>
</dbReference>
<dbReference type="InterPro" id="IPR036291">
    <property type="entry name" value="NAD(P)-bd_dom_sf"/>
</dbReference>
<dbReference type="NCBIfam" id="NF005559">
    <property type="entry name" value="PRK07231.1"/>
    <property type="match status" value="1"/>
</dbReference>
<reference evidence="3" key="1">
    <citation type="submission" date="2015-07" db="EMBL/GenBank/DDBJ databases">
        <title>Novel operon containing particulate methane monooxygenase-type genes and epoxyalkane:coenzyme M transferase gene in ethylene-assimilating marine bacterium, Haliea sp. ETY-M.</title>
        <authorList>
            <person name="Suzuki T."/>
            <person name="Habe H."/>
            <person name="Nakajima-Kambe T."/>
            <person name="Fuse H."/>
        </authorList>
    </citation>
    <scope>NUCLEOTIDE SEQUENCE</scope>
    <source>
        <strain evidence="3">ETY-M</strain>
    </source>
</reference>
<dbReference type="GO" id="GO:0048038">
    <property type="term" value="F:quinone binding"/>
    <property type="evidence" value="ECO:0007669"/>
    <property type="project" value="TreeGrafter"/>
</dbReference>
<dbReference type="AlphaFoldDB" id="A0A455R1Y1"/>
<dbReference type="EC" id="1.1.1.100" evidence="3"/>
<dbReference type="SUPFAM" id="SSF51735">
    <property type="entry name" value="NAD(P)-binding Rossmann-fold domains"/>
    <property type="match status" value="1"/>
</dbReference>
<organism evidence="3">
    <name type="scientific">Haliea sp. ETY-M</name>
    <dbReference type="NCBI Taxonomy" id="1055105"/>
    <lineage>
        <taxon>Bacteria</taxon>
        <taxon>Pseudomonadati</taxon>
        <taxon>Pseudomonadota</taxon>
        <taxon>Gammaproteobacteria</taxon>
        <taxon>Cellvibrionales</taxon>
        <taxon>Halieaceae</taxon>
        <taxon>Haliea</taxon>
    </lineage>
</organism>
<dbReference type="PRINTS" id="PR00080">
    <property type="entry name" value="SDRFAMILY"/>
</dbReference>
<evidence type="ECO:0000259" key="2">
    <source>
        <dbReference type="SMART" id="SM00822"/>
    </source>
</evidence>
<dbReference type="GO" id="GO:0004316">
    <property type="term" value="F:3-oxoacyl-[acyl-carrier-protein] reductase (NADPH) activity"/>
    <property type="evidence" value="ECO:0007669"/>
    <property type="project" value="UniProtKB-EC"/>
</dbReference>
<dbReference type="InterPro" id="IPR020904">
    <property type="entry name" value="Sc_DH/Rdtase_CS"/>
</dbReference>
<dbReference type="FunFam" id="3.40.50.720:FF:000084">
    <property type="entry name" value="Short-chain dehydrogenase reductase"/>
    <property type="match status" value="1"/>
</dbReference>
<dbReference type="EMBL" id="LC064121">
    <property type="protein sequence ID" value="BBD50135.1"/>
    <property type="molecule type" value="Genomic_DNA"/>
</dbReference>
<dbReference type="PROSITE" id="PS00061">
    <property type="entry name" value="ADH_SHORT"/>
    <property type="match status" value="1"/>
</dbReference>
<dbReference type="GO" id="GO:0006633">
    <property type="term" value="P:fatty acid biosynthetic process"/>
    <property type="evidence" value="ECO:0007669"/>
    <property type="project" value="TreeGrafter"/>
</dbReference>
<feature type="domain" description="Ketoreductase" evidence="2">
    <location>
        <begin position="8"/>
        <end position="197"/>
    </location>
</feature>
<dbReference type="CDD" id="cd05233">
    <property type="entry name" value="SDR_c"/>
    <property type="match status" value="1"/>
</dbReference>
<dbReference type="Pfam" id="PF13561">
    <property type="entry name" value="adh_short_C2"/>
    <property type="match status" value="1"/>
</dbReference>
<keyword evidence="3" id="KW-0560">Oxidoreductase</keyword>
<protein>
    <submittedName>
        <fullName evidence="3">3-oxoacyl-[acyl-carrier protein] reductase</fullName>
        <ecNumber evidence="3">1.1.1.100</ecNumber>
    </submittedName>
</protein>
<dbReference type="SMART" id="SM00822">
    <property type="entry name" value="PKS_KR"/>
    <property type="match status" value="1"/>
</dbReference>
<dbReference type="InterPro" id="IPR057326">
    <property type="entry name" value="KR_dom"/>
</dbReference>
<name>A0A455R1Y1_9GAMM</name>
<proteinExistence type="inferred from homology"/>
<evidence type="ECO:0000313" key="3">
    <source>
        <dbReference type="EMBL" id="BBD50135.1"/>
    </source>
</evidence>
<evidence type="ECO:0000256" key="1">
    <source>
        <dbReference type="ARBA" id="ARBA00006484"/>
    </source>
</evidence>